<evidence type="ECO:0000313" key="11">
    <source>
        <dbReference type="Proteomes" id="UP000325081"/>
    </source>
</evidence>
<dbReference type="InterPro" id="IPR001412">
    <property type="entry name" value="aa-tRNA-synth_I_CS"/>
</dbReference>
<keyword evidence="5" id="KW-0067">ATP-binding</keyword>
<comment type="similarity">
    <text evidence="1">Belongs to the class-I aminoacyl-tRNA synthetase family.</text>
</comment>
<dbReference type="EC" id="6.1.1.4" evidence="2"/>
<dbReference type="InterPro" id="IPR004493">
    <property type="entry name" value="Leu-tRNA-synth_Ia_arc/euk"/>
</dbReference>
<organism evidence="10 11">
    <name type="scientific">Striga asiatica</name>
    <name type="common">Asiatic witchweed</name>
    <name type="synonym">Buchnera asiatica</name>
    <dbReference type="NCBI Taxonomy" id="4170"/>
    <lineage>
        <taxon>Eukaryota</taxon>
        <taxon>Viridiplantae</taxon>
        <taxon>Streptophyta</taxon>
        <taxon>Embryophyta</taxon>
        <taxon>Tracheophyta</taxon>
        <taxon>Spermatophyta</taxon>
        <taxon>Magnoliopsida</taxon>
        <taxon>eudicotyledons</taxon>
        <taxon>Gunneridae</taxon>
        <taxon>Pentapetalae</taxon>
        <taxon>asterids</taxon>
        <taxon>lamiids</taxon>
        <taxon>Lamiales</taxon>
        <taxon>Orobanchaceae</taxon>
        <taxon>Buchnereae</taxon>
        <taxon>Striga</taxon>
    </lineage>
</organism>
<accession>A0A5A7QY14</accession>
<dbReference type="SUPFAM" id="SSF52374">
    <property type="entry name" value="Nucleotidylyl transferase"/>
    <property type="match status" value="1"/>
</dbReference>
<feature type="domain" description="Aminoacyl-tRNA synthetase class Ia" evidence="9">
    <location>
        <begin position="22"/>
        <end position="104"/>
    </location>
</feature>
<keyword evidence="4" id="KW-0547">Nucleotide-binding</keyword>
<proteinExistence type="inferred from homology"/>
<dbReference type="AlphaFoldDB" id="A0A5A7QY14"/>
<dbReference type="Gene3D" id="3.40.50.620">
    <property type="entry name" value="HUPs"/>
    <property type="match status" value="1"/>
</dbReference>
<dbReference type="GO" id="GO:0048608">
    <property type="term" value="P:reproductive structure development"/>
    <property type="evidence" value="ECO:0007669"/>
    <property type="project" value="UniProtKB-ARBA"/>
</dbReference>
<name>A0A5A7QY14_STRAF</name>
<keyword evidence="3 10" id="KW-0436">Ligase</keyword>
<dbReference type="Proteomes" id="UP000325081">
    <property type="component" value="Unassembled WGS sequence"/>
</dbReference>
<evidence type="ECO:0000256" key="5">
    <source>
        <dbReference type="ARBA" id="ARBA00022840"/>
    </source>
</evidence>
<dbReference type="PROSITE" id="PS00178">
    <property type="entry name" value="AA_TRNA_LIGASE_I"/>
    <property type="match status" value="1"/>
</dbReference>
<evidence type="ECO:0000256" key="6">
    <source>
        <dbReference type="ARBA" id="ARBA00022917"/>
    </source>
</evidence>
<protein>
    <recommendedName>
        <fullName evidence="2">leucine--tRNA ligase</fullName>
        <ecNumber evidence="2">6.1.1.4</ecNumber>
    </recommendedName>
    <alternativeName>
        <fullName evidence="8">Leucyl-tRNA synthetase</fullName>
    </alternativeName>
</protein>
<dbReference type="GO" id="GO:0004823">
    <property type="term" value="F:leucine-tRNA ligase activity"/>
    <property type="evidence" value="ECO:0007669"/>
    <property type="project" value="UniProtKB-EC"/>
</dbReference>
<evidence type="ECO:0000256" key="8">
    <source>
        <dbReference type="ARBA" id="ARBA00030520"/>
    </source>
</evidence>
<dbReference type="GO" id="GO:0005524">
    <property type="term" value="F:ATP binding"/>
    <property type="evidence" value="ECO:0007669"/>
    <property type="project" value="UniProtKB-KW"/>
</dbReference>
<dbReference type="GO" id="GO:0009791">
    <property type="term" value="P:post-embryonic development"/>
    <property type="evidence" value="ECO:0007669"/>
    <property type="project" value="UniProtKB-ARBA"/>
</dbReference>
<evidence type="ECO:0000259" key="9">
    <source>
        <dbReference type="Pfam" id="PF00133"/>
    </source>
</evidence>
<evidence type="ECO:0000256" key="1">
    <source>
        <dbReference type="ARBA" id="ARBA00005594"/>
    </source>
</evidence>
<evidence type="ECO:0000256" key="7">
    <source>
        <dbReference type="ARBA" id="ARBA00023146"/>
    </source>
</evidence>
<dbReference type="PANTHER" id="PTHR45794:SF1">
    <property type="entry name" value="LEUCINE--TRNA LIGASE, CYTOPLASMIC"/>
    <property type="match status" value="1"/>
</dbReference>
<dbReference type="OrthoDB" id="10249672at2759"/>
<gene>
    <name evidence="10" type="ORF">STAS_27154</name>
</gene>
<dbReference type="GO" id="GO:0006429">
    <property type="term" value="P:leucyl-tRNA aminoacylation"/>
    <property type="evidence" value="ECO:0007669"/>
    <property type="project" value="InterPro"/>
</dbReference>
<dbReference type="PANTHER" id="PTHR45794">
    <property type="entry name" value="LEUCYL-TRNA SYNTHETASE"/>
    <property type="match status" value="1"/>
</dbReference>
<dbReference type="EMBL" id="BKCP01008848">
    <property type="protein sequence ID" value="GER49886.1"/>
    <property type="molecule type" value="Genomic_DNA"/>
</dbReference>
<keyword evidence="11" id="KW-1185">Reference proteome</keyword>
<reference evidence="11" key="1">
    <citation type="journal article" date="2019" name="Curr. Biol.">
        <title>Genome Sequence of Striga asiatica Provides Insight into the Evolution of Plant Parasitism.</title>
        <authorList>
            <person name="Yoshida S."/>
            <person name="Kim S."/>
            <person name="Wafula E.K."/>
            <person name="Tanskanen J."/>
            <person name="Kim Y.M."/>
            <person name="Honaas L."/>
            <person name="Yang Z."/>
            <person name="Spallek T."/>
            <person name="Conn C.E."/>
            <person name="Ichihashi Y."/>
            <person name="Cheong K."/>
            <person name="Cui S."/>
            <person name="Der J.P."/>
            <person name="Gundlach H."/>
            <person name="Jiao Y."/>
            <person name="Hori C."/>
            <person name="Ishida J.K."/>
            <person name="Kasahara H."/>
            <person name="Kiba T."/>
            <person name="Kim M.S."/>
            <person name="Koo N."/>
            <person name="Laohavisit A."/>
            <person name="Lee Y.H."/>
            <person name="Lumba S."/>
            <person name="McCourt P."/>
            <person name="Mortimer J.C."/>
            <person name="Mutuku J.M."/>
            <person name="Nomura T."/>
            <person name="Sasaki-Sekimoto Y."/>
            <person name="Seto Y."/>
            <person name="Wang Y."/>
            <person name="Wakatake T."/>
            <person name="Sakakibara H."/>
            <person name="Demura T."/>
            <person name="Yamaguchi S."/>
            <person name="Yoneyama K."/>
            <person name="Manabe R.I."/>
            <person name="Nelson D.C."/>
            <person name="Schulman A.H."/>
            <person name="Timko M.P."/>
            <person name="dePamphilis C.W."/>
            <person name="Choi D."/>
            <person name="Shirasu K."/>
        </authorList>
    </citation>
    <scope>NUCLEOTIDE SEQUENCE [LARGE SCALE GENOMIC DNA]</scope>
    <source>
        <strain evidence="11">cv. UVA1</strain>
    </source>
</reference>
<comment type="caution">
    <text evidence="10">The sequence shown here is derived from an EMBL/GenBank/DDBJ whole genome shotgun (WGS) entry which is preliminary data.</text>
</comment>
<evidence type="ECO:0000313" key="10">
    <source>
        <dbReference type="EMBL" id="GER49886.1"/>
    </source>
</evidence>
<evidence type="ECO:0000256" key="2">
    <source>
        <dbReference type="ARBA" id="ARBA00013164"/>
    </source>
</evidence>
<dbReference type="Pfam" id="PF00133">
    <property type="entry name" value="tRNA-synt_1"/>
    <property type="match status" value="1"/>
</dbReference>
<dbReference type="InterPro" id="IPR002300">
    <property type="entry name" value="aa-tRNA-synth_Ia"/>
</dbReference>
<keyword evidence="6" id="KW-0648">Protein biosynthesis</keyword>
<sequence length="196" mass="22455">MAEESGRSFAQRDKLMEIESKVQKLWSEGDVFHAEPKDAKPKEGEKFYGNFPFPYMNGYLHLGHAFSLSKLEFAVAYHRLRGANVLLSFAFHCTGMLMMASADKLKREIERFGNAPIFPVVKEEEIVESPRNKMEKVGLHRILFGFMILKMKFSYGHISLMINLQCLLLFSGHGRTKVGWLWYWPRIGASAMVTSA</sequence>
<evidence type="ECO:0000256" key="4">
    <source>
        <dbReference type="ARBA" id="ARBA00022741"/>
    </source>
</evidence>
<evidence type="ECO:0000256" key="3">
    <source>
        <dbReference type="ARBA" id="ARBA00022598"/>
    </source>
</evidence>
<keyword evidence="7" id="KW-0030">Aminoacyl-tRNA synthetase</keyword>
<dbReference type="InterPro" id="IPR014729">
    <property type="entry name" value="Rossmann-like_a/b/a_fold"/>
</dbReference>